<protein>
    <submittedName>
        <fullName evidence="2">Bifunctional 3-hydroxyacyl-CoA dehydrogenase/thioesterase</fullName>
        <ecNumber evidence="2">1.1.1.35</ecNumber>
    </submittedName>
</protein>
<dbReference type="InterPro" id="IPR036291">
    <property type="entry name" value="NAD(P)-bd_dom_sf"/>
</dbReference>
<dbReference type="PANTHER" id="PTHR48075:SF5">
    <property type="entry name" value="3-HYDROXYBUTYRYL-COA DEHYDROGENASE"/>
    <property type="match status" value="1"/>
</dbReference>
<dbReference type="Proteomes" id="UP000017668">
    <property type="component" value="Unassembled WGS sequence"/>
</dbReference>
<dbReference type="PANTHER" id="PTHR48075">
    <property type="entry name" value="3-HYDROXYACYL-COA DEHYDROGENASE FAMILY PROTEIN"/>
    <property type="match status" value="1"/>
</dbReference>
<evidence type="ECO:0000313" key="2">
    <source>
        <dbReference type="EMBL" id="EKJ93060.1"/>
    </source>
</evidence>
<dbReference type="EC" id="1.1.1.35" evidence="2"/>
<dbReference type="Gene3D" id="3.40.50.720">
    <property type="entry name" value="NAD(P)-binding Rossmann-like Domain"/>
    <property type="match status" value="1"/>
</dbReference>
<gene>
    <name evidence="2" type="ORF">C241_26970</name>
</gene>
<feature type="domain" description="3-hydroxyacyl-CoA dehydrogenase NAD binding" evidence="1">
    <location>
        <begin position="6"/>
        <end position="144"/>
    </location>
</feature>
<feature type="non-terminal residue" evidence="2">
    <location>
        <position position="145"/>
    </location>
</feature>
<dbReference type="Pfam" id="PF02737">
    <property type="entry name" value="3HCDH_N"/>
    <property type="match status" value="1"/>
</dbReference>
<name>A0ABP2RID2_RHILU</name>
<reference evidence="2 3" key="1">
    <citation type="journal article" date="2013" name="Genome Announc.">
        <title>Genome Sequence of Rhizobium lupini HPC(L) Isolated from Saline Desert Soil, Kutch (Gujarat).</title>
        <authorList>
            <person name="Agarwal L."/>
            <person name="Purohit H.J."/>
        </authorList>
    </citation>
    <scope>NUCLEOTIDE SEQUENCE [LARGE SCALE GENOMIC DNA]</scope>
    <source>
        <strain evidence="3">HPC(L)</strain>
    </source>
</reference>
<keyword evidence="3" id="KW-1185">Reference proteome</keyword>
<keyword evidence="2" id="KW-0560">Oxidoreductase</keyword>
<dbReference type="SUPFAM" id="SSF51735">
    <property type="entry name" value="NAD(P)-binding Rossmann-fold domains"/>
    <property type="match status" value="1"/>
</dbReference>
<dbReference type="GO" id="GO:0003857">
    <property type="term" value="F:(3S)-3-hydroxyacyl-CoA dehydrogenase (NAD+) activity"/>
    <property type="evidence" value="ECO:0007669"/>
    <property type="project" value="UniProtKB-EC"/>
</dbReference>
<organism evidence="2 3">
    <name type="scientific">Bradyrhizobium lupini HPC(L)</name>
    <dbReference type="NCBI Taxonomy" id="1229491"/>
    <lineage>
        <taxon>Bacteria</taxon>
        <taxon>Pseudomonadati</taxon>
        <taxon>Pseudomonadota</taxon>
        <taxon>Alphaproteobacteria</taxon>
        <taxon>Hyphomicrobiales</taxon>
        <taxon>Nitrobacteraceae</taxon>
        <taxon>Bradyrhizobium</taxon>
    </lineage>
</organism>
<accession>A0ABP2RID2</accession>
<evidence type="ECO:0000259" key="1">
    <source>
        <dbReference type="Pfam" id="PF02737"/>
    </source>
</evidence>
<sequence length="145" mass="15355">MVAGMKIAAIGGGVIGGGWIARFILAGHDVAVFDPHPEANRIVTEVMTNASEAWGRLYQSPLPKPGAIVWAGSIAEAVAGADYIQESVPERLDLKHRIIAEIEAAAPPQAIIASSTSGFKPSELREGTVHPERVIVAHPFNPVYL</sequence>
<evidence type="ECO:0000313" key="3">
    <source>
        <dbReference type="Proteomes" id="UP000017668"/>
    </source>
</evidence>
<comment type="caution">
    <text evidence="2">The sequence shown here is derived from an EMBL/GenBank/DDBJ whole genome shotgun (WGS) entry which is preliminary data.</text>
</comment>
<dbReference type="InterPro" id="IPR006176">
    <property type="entry name" value="3-OHacyl-CoA_DH_NAD-bd"/>
</dbReference>
<proteinExistence type="predicted"/>
<dbReference type="EMBL" id="AMQQ01000068">
    <property type="protein sequence ID" value="EKJ93060.1"/>
    <property type="molecule type" value="Genomic_DNA"/>
</dbReference>